<dbReference type="Proteomes" id="UP000077051">
    <property type="component" value="Unassembled WGS sequence"/>
</dbReference>
<proteinExistence type="predicted"/>
<comment type="caution">
    <text evidence="2">The sequence shown here is derived from an EMBL/GenBank/DDBJ whole genome shotgun (WGS) entry which is preliminary data.</text>
</comment>
<dbReference type="EMBL" id="AMYB01000002">
    <property type="protein sequence ID" value="OAD05729.1"/>
    <property type="molecule type" value="Genomic_DNA"/>
</dbReference>
<protein>
    <submittedName>
        <fullName evidence="2">Uncharacterized protein</fullName>
    </submittedName>
</protein>
<evidence type="ECO:0000313" key="2">
    <source>
        <dbReference type="EMBL" id="OAD05729.1"/>
    </source>
</evidence>
<name>A0A168N3H8_MUCCL</name>
<organism evidence="2 3">
    <name type="scientific">Mucor lusitanicus CBS 277.49</name>
    <dbReference type="NCBI Taxonomy" id="747725"/>
    <lineage>
        <taxon>Eukaryota</taxon>
        <taxon>Fungi</taxon>
        <taxon>Fungi incertae sedis</taxon>
        <taxon>Mucoromycota</taxon>
        <taxon>Mucoromycotina</taxon>
        <taxon>Mucoromycetes</taxon>
        <taxon>Mucorales</taxon>
        <taxon>Mucorineae</taxon>
        <taxon>Mucoraceae</taxon>
        <taxon>Mucor</taxon>
    </lineage>
</organism>
<dbReference type="VEuPathDB" id="FungiDB:MUCCIDRAFT_182763"/>
<sequence length="147" mass="15901">MTSKATQEYRSSFITLISQLSEIEQKGQEFFDKIEKSVFTPYDPIEAKADYNHLMSTLEALETHARSCGLLSISGQADAQNTRNLATRNAETLQAVDTFFQEKNRLLMNIRAAVNASSVVGSLANPATTTTTTTSTAAAGATANTTK</sequence>
<keyword evidence="3" id="KW-1185">Reference proteome</keyword>
<dbReference type="OrthoDB" id="2220024at2759"/>
<evidence type="ECO:0000313" key="3">
    <source>
        <dbReference type="Proteomes" id="UP000077051"/>
    </source>
</evidence>
<reference evidence="2 3" key="1">
    <citation type="submission" date="2015-06" db="EMBL/GenBank/DDBJ databases">
        <title>Expansion of signal transduction pathways in fungi by whole-genome duplication.</title>
        <authorList>
            <consortium name="DOE Joint Genome Institute"/>
            <person name="Corrochano L.M."/>
            <person name="Kuo A."/>
            <person name="Marcet-Houben M."/>
            <person name="Polaino S."/>
            <person name="Salamov A."/>
            <person name="Villalobos J.M."/>
            <person name="Alvarez M.I."/>
            <person name="Avalos J."/>
            <person name="Benito E.P."/>
            <person name="Benoit I."/>
            <person name="Burger G."/>
            <person name="Camino L.P."/>
            <person name="Canovas D."/>
            <person name="Cerda-Olmedo E."/>
            <person name="Cheng J.-F."/>
            <person name="Dominguez A."/>
            <person name="Elias M."/>
            <person name="Eslava A.P."/>
            <person name="Glaser F."/>
            <person name="Grimwood J."/>
            <person name="Gutierrez G."/>
            <person name="Heitman J."/>
            <person name="Henrissat B."/>
            <person name="Iturriaga E.A."/>
            <person name="Lang B.F."/>
            <person name="Lavin J.L."/>
            <person name="Lee S."/>
            <person name="Li W."/>
            <person name="Lindquist E."/>
            <person name="Lopez-Garcia S."/>
            <person name="Luque E.M."/>
            <person name="Marcos A.T."/>
            <person name="Martin J."/>
            <person name="Mccluskey K."/>
            <person name="Medina H.R."/>
            <person name="Miralles-Duran A."/>
            <person name="Miyazaki A."/>
            <person name="Munoz-Torres E."/>
            <person name="Oguiza J.A."/>
            <person name="Ohm R."/>
            <person name="Olmedo M."/>
            <person name="Orejas M."/>
            <person name="Ortiz-Castellanos L."/>
            <person name="Pisabarro A.G."/>
            <person name="Rodriguez-Romero J."/>
            <person name="Ruiz-Herrera J."/>
            <person name="Ruiz-Vazquez R."/>
            <person name="Sanz C."/>
            <person name="Schackwitz W."/>
            <person name="Schmutz J."/>
            <person name="Shahriari M."/>
            <person name="Shelest E."/>
            <person name="Silva-Franco F."/>
            <person name="Soanes D."/>
            <person name="Syed K."/>
            <person name="Tagua V.G."/>
            <person name="Talbot N.J."/>
            <person name="Thon M."/>
            <person name="De Vries R.P."/>
            <person name="Wiebenga A."/>
            <person name="Yadav J.S."/>
            <person name="Braun E.L."/>
            <person name="Baker S."/>
            <person name="Garre V."/>
            <person name="Horwitz B."/>
            <person name="Torres-Martinez S."/>
            <person name="Idnurm A."/>
            <person name="Herrera-Estrella A."/>
            <person name="Gabaldon T."/>
            <person name="Grigoriev I.V."/>
        </authorList>
    </citation>
    <scope>NUCLEOTIDE SEQUENCE [LARGE SCALE GENOMIC DNA]</scope>
    <source>
        <strain evidence="2 3">CBS 277.49</strain>
    </source>
</reference>
<evidence type="ECO:0000256" key="1">
    <source>
        <dbReference type="SAM" id="MobiDB-lite"/>
    </source>
</evidence>
<feature type="region of interest" description="Disordered" evidence="1">
    <location>
        <begin position="124"/>
        <end position="147"/>
    </location>
</feature>
<dbReference type="AlphaFoldDB" id="A0A168N3H8"/>
<accession>A0A168N3H8</accession>
<gene>
    <name evidence="2" type="ORF">MUCCIDRAFT_182763</name>
</gene>
<feature type="compositionally biased region" description="Low complexity" evidence="1">
    <location>
        <begin position="127"/>
        <end position="147"/>
    </location>
</feature>